<dbReference type="RefSeq" id="WP_047812666.1">
    <property type="nucleotide sequence ID" value="NZ_LECT01000006.1"/>
</dbReference>
<reference evidence="1" key="1">
    <citation type="submission" date="2015-05" db="EMBL/GenBank/DDBJ databases">
        <title>Permanent draft genome of Rhodopirellula islandicus K833.</title>
        <authorList>
            <person name="Kizina J."/>
            <person name="Richter M."/>
            <person name="Glockner F.O."/>
            <person name="Harder J."/>
        </authorList>
    </citation>
    <scope>NUCLEOTIDE SEQUENCE [LARGE SCALE GENOMIC DNA]</scope>
    <source>
        <strain evidence="1">K833</strain>
    </source>
</reference>
<organism evidence="1 2">
    <name type="scientific">Rhodopirellula islandica</name>
    <dbReference type="NCBI Taxonomy" id="595434"/>
    <lineage>
        <taxon>Bacteria</taxon>
        <taxon>Pseudomonadati</taxon>
        <taxon>Planctomycetota</taxon>
        <taxon>Planctomycetia</taxon>
        <taxon>Pirellulales</taxon>
        <taxon>Pirellulaceae</taxon>
        <taxon>Rhodopirellula</taxon>
    </lineage>
</organism>
<comment type="caution">
    <text evidence="1">The sequence shown here is derived from an EMBL/GenBank/DDBJ whole genome shotgun (WGS) entry which is preliminary data.</text>
</comment>
<dbReference type="PATRIC" id="fig|595434.4.peg.636"/>
<dbReference type="OrthoDB" id="285528at2"/>
<dbReference type="Proteomes" id="UP000036367">
    <property type="component" value="Unassembled WGS sequence"/>
</dbReference>
<dbReference type="STRING" id="595434.RISK_000655"/>
<dbReference type="AlphaFoldDB" id="A0A0J1BM69"/>
<gene>
    <name evidence="1" type="ORF">RISK_000655</name>
</gene>
<evidence type="ECO:0000313" key="2">
    <source>
        <dbReference type="Proteomes" id="UP000036367"/>
    </source>
</evidence>
<evidence type="ECO:0000313" key="1">
    <source>
        <dbReference type="EMBL" id="KLU07577.1"/>
    </source>
</evidence>
<dbReference type="EMBL" id="LECT01000006">
    <property type="protein sequence ID" value="KLU07577.1"/>
    <property type="molecule type" value="Genomic_DNA"/>
</dbReference>
<keyword evidence="2" id="KW-1185">Reference proteome</keyword>
<name>A0A0J1BM69_RHOIS</name>
<protein>
    <submittedName>
        <fullName evidence="1">Uncharacterized protein</fullName>
    </submittedName>
</protein>
<accession>A0A0J1BM69</accession>
<proteinExistence type="predicted"/>
<sequence length="106" mass="11666">MTSKKLTLADLENNEPLPEILEAEWAKDQVLQLFADLSEGADVQHVQMKSTATDATVSLAEAASAFAADEAQAIQVRYVFENEMWCDTIMPGNPTTKIIRNRLPTG</sequence>